<dbReference type="Gene3D" id="1.25.40.90">
    <property type="match status" value="1"/>
</dbReference>
<feature type="compositionally biased region" description="Low complexity" evidence="1">
    <location>
        <begin position="216"/>
        <end position="247"/>
    </location>
</feature>
<dbReference type="GO" id="GO:0032786">
    <property type="term" value="P:positive regulation of DNA-templated transcription, elongation"/>
    <property type="evidence" value="ECO:0007669"/>
    <property type="project" value="InterPro"/>
</dbReference>
<comment type="caution">
    <text evidence="3">The sequence shown here is derived from an EMBL/GenBank/DDBJ whole genome shotgun (WGS) entry which is preliminary data.</text>
</comment>
<dbReference type="PANTHER" id="PTHR28291">
    <property type="entry name" value="CTD KINASE SUBUNIT GAMMA"/>
    <property type="match status" value="1"/>
</dbReference>
<keyword evidence="3" id="KW-0808">Transferase</keyword>
<dbReference type="InterPro" id="IPR006569">
    <property type="entry name" value="CID_dom"/>
</dbReference>
<name>A0AAJ0BDA5_9PEZI</name>
<proteinExistence type="predicted"/>
<dbReference type="InterPro" id="IPR008942">
    <property type="entry name" value="ENTH_VHS"/>
</dbReference>
<dbReference type="GO" id="GO:0016301">
    <property type="term" value="F:kinase activity"/>
    <property type="evidence" value="ECO:0007669"/>
    <property type="project" value="UniProtKB-KW"/>
</dbReference>
<evidence type="ECO:0000313" key="4">
    <source>
        <dbReference type="Proteomes" id="UP001239445"/>
    </source>
</evidence>
<dbReference type="Pfam" id="PF12350">
    <property type="entry name" value="CTK3_C"/>
    <property type="match status" value="1"/>
</dbReference>
<dbReference type="FunFam" id="1.25.40.90:FF:000032">
    <property type="entry name" value="CTD kinase subunit gamma"/>
    <property type="match status" value="1"/>
</dbReference>
<evidence type="ECO:0000256" key="1">
    <source>
        <dbReference type="SAM" id="MobiDB-lite"/>
    </source>
</evidence>
<feature type="region of interest" description="Disordered" evidence="1">
    <location>
        <begin position="201"/>
        <end position="266"/>
    </location>
</feature>
<dbReference type="AlphaFoldDB" id="A0AAJ0BDA5"/>
<organism evidence="3 4">
    <name type="scientific">Echria macrotheca</name>
    <dbReference type="NCBI Taxonomy" id="438768"/>
    <lineage>
        <taxon>Eukaryota</taxon>
        <taxon>Fungi</taxon>
        <taxon>Dikarya</taxon>
        <taxon>Ascomycota</taxon>
        <taxon>Pezizomycotina</taxon>
        <taxon>Sordariomycetes</taxon>
        <taxon>Sordariomycetidae</taxon>
        <taxon>Sordariales</taxon>
        <taxon>Schizotheciaceae</taxon>
        <taxon>Echria</taxon>
    </lineage>
</organism>
<dbReference type="InterPro" id="IPR024637">
    <property type="entry name" value="Ctk3_C"/>
</dbReference>
<feature type="domain" description="CID" evidence="2">
    <location>
        <begin position="56"/>
        <end position="191"/>
    </location>
</feature>
<keyword evidence="3" id="KW-0418">Kinase</keyword>
<feature type="region of interest" description="Disordered" evidence="1">
    <location>
        <begin position="1"/>
        <end position="26"/>
    </location>
</feature>
<dbReference type="GO" id="GO:0070692">
    <property type="term" value="C:CTDK-1 complex"/>
    <property type="evidence" value="ECO:0007669"/>
    <property type="project" value="InterPro"/>
</dbReference>
<accession>A0AAJ0BDA5</accession>
<dbReference type="PROSITE" id="PS51391">
    <property type="entry name" value="CID"/>
    <property type="match status" value="1"/>
</dbReference>
<keyword evidence="4" id="KW-1185">Reference proteome</keyword>
<dbReference type="GO" id="GO:0045943">
    <property type="term" value="P:positive regulation of transcription by RNA polymerase I"/>
    <property type="evidence" value="ECO:0007669"/>
    <property type="project" value="TreeGrafter"/>
</dbReference>
<dbReference type="PANTHER" id="PTHR28291:SF1">
    <property type="entry name" value="CTD KINASE SUBUNIT GAMMA"/>
    <property type="match status" value="1"/>
</dbReference>
<reference evidence="3" key="1">
    <citation type="submission" date="2023-06" db="EMBL/GenBank/DDBJ databases">
        <title>Genome-scale phylogeny and comparative genomics of the fungal order Sordariales.</title>
        <authorList>
            <consortium name="Lawrence Berkeley National Laboratory"/>
            <person name="Hensen N."/>
            <person name="Bonometti L."/>
            <person name="Westerberg I."/>
            <person name="Brannstrom I.O."/>
            <person name="Guillou S."/>
            <person name="Cros-Aarteil S."/>
            <person name="Calhoun S."/>
            <person name="Haridas S."/>
            <person name="Kuo A."/>
            <person name="Mondo S."/>
            <person name="Pangilinan J."/>
            <person name="Riley R."/>
            <person name="Labutti K."/>
            <person name="Andreopoulos B."/>
            <person name="Lipzen A."/>
            <person name="Chen C."/>
            <person name="Yanf M."/>
            <person name="Daum C."/>
            <person name="Ng V."/>
            <person name="Clum A."/>
            <person name="Steindorff A."/>
            <person name="Ohm R."/>
            <person name="Martin F."/>
            <person name="Silar P."/>
            <person name="Natvig D."/>
            <person name="Lalanne C."/>
            <person name="Gautier V."/>
            <person name="Ament-Velasquez S.L."/>
            <person name="Kruys A."/>
            <person name="Hutchinson M.I."/>
            <person name="Powell A.J."/>
            <person name="Barry K."/>
            <person name="Miller A.N."/>
            <person name="Grigoriev I.V."/>
            <person name="Debuchy R."/>
            <person name="Gladieux P."/>
            <person name="Thoren M.H."/>
            <person name="Johannesson H."/>
        </authorList>
    </citation>
    <scope>NUCLEOTIDE SEQUENCE</scope>
    <source>
        <strain evidence="3">PSN4</strain>
    </source>
</reference>
<dbReference type="InterPro" id="IPR042326">
    <property type="entry name" value="Ctk3"/>
</dbReference>
<feature type="compositionally biased region" description="Basic and acidic residues" evidence="1">
    <location>
        <begin position="250"/>
        <end position="265"/>
    </location>
</feature>
<protein>
    <submittedName>
        <fullName evidence="3">CTD kinase subunit gamma</fullName>
    </submittedName>
</protein>
<evidence type="ECO:0000259" key="2">
    <source>
        <dbReference type="PROSITE" id="PS51391"/>
    </source>
</evidence>
<sequence length="344" mass="38377">MRQQPEVKAELPAGEQQPSSFDSPAHALWSPLLDHVLSSDEPVGPSSSDDDDRMADPFEVRMRFTNQLRGLNASVTSAQKAAQFAIKYHAMAEDLHSCIVEQLAHTNMNTRANIMYFLEHFLDMCRREGHNDYVYMIQRDIFGIVDAVAPDDGTGAANVKVVRTVLQALQSKSFLEAHVVDKIQDALKERDPAAQELVLTSSPASGDYGGDDPNMAPSQTLQQTTAPSSSATSRRPGGANATAAAGGLPRLDRKQVEQRIEEDRERHKRLRENIWAVPEGDYVELDRLWEETSSLNDDDIRMMEEEHVEWAQDMMNACVHRREVADAEAAREAREKEKNGGDAH</sequence>
<dbReference type="EMBL" id="MU839832">
    <property type="protein sequence ID" value="KAK1756144.1"/>
    <property type="molecule type" value="Genomic_DNA"/>
</dbReference>
<dbReference type="Proteomes" id="UP001239445">
    <property type="component" value="Unassembled WGS sequence"/>
</dbReference>
<evidence type="ECO:0000313" key="3">
    <source>
        <dbReference type="EMBL" id="KAK1756144.1"/>
    </source>
</evidence>
<dbReference type="InterPro" id="IPR024638">
    <property type="entry name" value="Ctk3_N"/>
</dbReference>
<dbReference type="Pfam" id="PF12243">
    <property type="entry name" value="CTK3"/>
    <property type="match status" value="1"/>
</dbReference>
<gene>
    <name evidence="3" type="ORF">QBC47DRAFT_379239</name>
</gene>